<dbReference type="EMBL" id="LAZR01065884">
    <property type="protein sequence ID" value="KKK54661.1"/>
    <property type="molecule type" value="Genomic_DNA"/>
</dbReference>
<organism evidence="2">
    <name type="scientific">marine sediment metagenome</name>
    <dbReference type="NCBI Taxonomy" id="412755"/>
    <lineage>
        <taxon>unclassified sequences</taxon>
        <taxon>metagenomes</taxon>
        <taxon>ecological metagenomes</taxon>
    </lineage>
</organism>
<accession>A0A0F8Z3K8</accession>
<protein>
    <submittedName>
        <fullName evidence="2">Uncharacterized protein</fullName>
    </submittedName>
</protein>
<feature type="non-terminal residue" evidence="2">
    <location>
        <position position="1"/>
    </location>
</feature>
<evidence type="ECO:0000313" key="2">
    <source>
        <dbReference type="EMBL" id="KKK54661.1"/>
    </source>
</evidence>
<gene>
    <name evidence="2" type="ORF">LCGC14_3082440</name>
</gene>
<name>A0A0F8Z3K8_9ZZZZ</name>
<reference evidence="2" key="1">
    <citation type="journal article" date="2015" name="Nature">
        <title>Complex archaea that bridge the gap between prokaryotes and eukaryotes.</title>
        <authorList>
            <person name="Spang A."/>
            <person name="Saw J.H."/>
            <person name="Jorgensen S.L."/>
            <person name="Zaremba-Niedzwiedzka K."/>
            <person name="Martijn J."/>
            <person name="Lind A.E."/>
            <person name="van Eijk R."/>
            <person name="Schleper C."/>
            <person name="Guy L."/>
            <person name="Ettema T.J."/>
        </authorList>
    </citation>
    <scope>NUCLEOTIDE SEQUENCE</scope>
</reference>
<feature type="region of interest" description="Disordered" evidence="1">
    <location>
        <begin position="180"/>
        <end position="199"/>
    </location>
</feature>
<evidence type="ECO:0000256" key="1">
    <source>
        <dbReference type="SAM" id="MobiDB-lite"/>
    </source>
</evidence>
<sequence>DVYRGQWCGGGALRSELPTMTFGTRQAAELYAGSPNHLALAKDRTLHSEIFTARLAARKVYCRTSLADCDPFFDLDLIGEEFGRDVLEAVVTEWGSSATNSNAYEEMHEDTGLSLSEMVARWPNEIPQLPPVDAHLALRVPALIAAIQSAGYDAVAIGGAGATHGQMEWHIFDPSLARDPETGDPLPVFSEDHDLEITP</sequence>
<dbReference type="AlphaFoldDB" id="A0A0F8Z3K8"/>
<comment type="caution">
    <text evidence="2">The sequence shown here is derived from an EMBL/GenBank/DDBJ whole genome shotgun (WGS) entry which is preliminary data.</text>
</comment>
<proteinExistence type="predicted"/>
<feature type="compositionally biased region" description="Basic and acidic residues" evidence="1">
    <location>
        <begin position="190"/>
        <end position="199"/>
    </location>
</feature>